<feature type="region of interest" description="Disordered" evidence="12">
    <location>
        <begin position="926"/>
        <end position="953"/>
    </location>
</feature>
<evidence type="ECO:0000256" key="10">
    <source>
        <dbReference type="ARBA" id="ARBA00048988"/>
    </source>
</evidence>
<dbReference type="InterPro" id="IPR013986">
    <property type="entry name" value="DExx_box_DNA_helicase_dom_sf"/>
</dbReference>
<dbReference type="GO" id="GO:0016787">
    <property type="term" value="F:hydrolase activity"/>
    <property type="evidence" value="ECO:0007669"/>
    <property type="project" value="UniProtKB-UniRule"/>
</dbReference>
<dbReference type="PANTHER" id="PTHR11070">
    <property type="entry name" value="UVRD / RECB / PCRA DNA HELICASE FAMILY MEMBER"/>
    <property type="match status" value="1"/>
</dbReference>
<dbReference type="Gene3D" id="1.10.486.10">
    <property type="entry name" value="PCRA, domain 4"/>
    <property type="match status" value="1"/>
</dbReference>
<dbReference type="CDD" id="cd18807">
    <property type="entry name" value="SF1_C_UvrD"/>
    <property type="match status" value="1"/>
</dbReference>
<dbReference type="PROSITE" id="PS51217">
    <property type="entry name" value="UVRD_HELICASE_CTER"/>
    <property type="match status" value="1"/>
</dbReference>
<evidence type="ECO:0000256" key="2">
    <source>
        <dbReference type="ARBA" id="ARBA00022741"/>
    </source>
</evidence>
<dbReference type="InterPro" id="IPR000212">
    <property type="entry name" value="DNA_helicase_UvrD/REP"/>
</dbReference>
<dbReference type="GO" id="GO:0003677">
    <property type="term" value="F:DNA binding"/>
    <property type="evidence" value="ECO:0007669"/>
    <property type="project" value="UniProtKB-KW"/>
</dbReference>
<comment type="catalytic activity">
    <reaction evidence="8">
        <text>Couples ATP hydrolysis with the unwinding of duplex DNA by translocating in the 3'-5' direction.</text>
        <dbReference type="EC" id="5.6.2.4"/>
    </reaction>
</comment>
<dbReference type="PANTHER" id="PTHR11070:SF2">
    <property type="entry name" value="ATP-DEPENDENT DNA HELICASE SRS2"/>
    <property type="match status" value="1"/>
</dbReference>
<evidence type="ECO:0000259" key="14">
    <source>
        <dbReference type="PROSITE" id="PS51217"/>
    </source>
</evidence>
<dbReference type="GO" id="GO:0000725">
    <property type="term" value="P:recombinational repair"/>
    <property type="evidence" value="ECO:0007669"/>
    <property type="project" value="TreeGrafter"/>
</dbReference>
<dbReference type="EC" id="5.6.2.4" evidence="9"/>
<accession>A0A6A5X8W6</accession>
<dbReference type="Gene3D" id="1.10.10.160">
    <property type="match status" value="1"/>
</dbReference>
<evidence type="ECO:0000313" key="16">
    <source>
        <dbReference type="Proteomes" id="UP000799778"/>
    </source>
</evidence>
<dbReference type="InterPro" id="IPR014017">
    <property type="entry name" value="DNA_helicase_UvrD-like_C"/>
</dbReference>
<feature type="compositionally biased region" description="Basic residues" evidence="12">
    <location>
        <begin position="1004"/>
        <end position="1014"/>
    </location>
</feature>
<feature type="binding site" evidence="11">
    <location>
        <begin position="27"/>
        <end position="34"/>
    </location>
    <ligand>
        <name>ATP</name>
        <dbReference type="ChEBI" id="CHEBI:30616"/>
    </ligand>
</feature>
<comment type="similarity">
    <text evidence="1">Belongs to the helicase family. UvrD subfamily.</text>
</comment>
<dbReference type="GO" id="GO:0043138">
    <property type="term" value="F:3'-5' DNA helicase activity"/>
    <property type="evidence" value="ECO:0007669"/>
    <property type="project" value="UniProtKB-EC"/>
</dbReference>
<proteinExistence type="inferred from homology"/>
<dbReference type="EMBL" id="ML978079">
    <property type="protein sequence ID" value="KAF2009326.1"/>
    <property type="molecule type" value="Genomic_DNA"/>
</dbReference>
<evidence type="ECO:0000256" key="3">
    <source>
        <dbReference type="ARBA" id="ARBA00022801"/>
    </source>
</evidence>
<feature type="region of interest" description="Disordered" evidence="12">
    <location>
        <begin position="973"/>
        <end position="1014"/>
    </location>
</feature>
<keyword evidence="7" id="KW-0413">Isomerase</keyword>
<evidence type="ECO:0000256" key="6">
    <source>
        <dbReference type="ARBA" id="ARBA00023125"/>
    </source>
</evidence>
<dbReference type="RefSeq" id="XP_033377665.1">
    <property type="nucleotide sequence ID" value="XM_033529581.1"/>
</dbReference>
<evidence type="ECO:0000313" key="15">
    <source>
        <dbReference type="EMBL" id="KAF2009326.1"/>
    </source>
</evidence>
<dbReference type="PROSITE" id="PS51198">
    <property type="entry name" value="UVRD_HELICASE_ATP_BIND"/>
    <property type="match status" value="1"/>
</dbReference>
<keyword evidence="5 11" id="KW-0067">ATP-binding</keyword>
<dbReference type="CDD" id="cd17932">
    <property type="entry name" value="DEXQc_UvrD"/>
    <property type="match status" value="1"/>
</dbReference>
<dbReference type="SUPFAM" id="SSF52540">
    <property type="entry name" value="P-loop containing nucleoside triphosphate hydrolases"/>
    <property type="match status" value="1"/>
</dbReference>
<evidence type="ECO:0000256" key="11">
    <source>
        <dbReference type="PROSITE-ProRule" id="PRU00560"/>
    </source>
</evidence>
<gene>
    <name evidence="15" type="ORF">BU24DRAFT_428862</name>
</gene>
<evidence type="ECO:0000256" key="9">
    <source>
        <dbReference type="ARBA" id="ARBA00034808"/>
    </source>
</evidence>
<dbReference type="Gene3D" id="3.40.50.300">
    <property type="entry name" value="P-loop containing nucleotide triphosphate hydrolases"/>
    <property type="match status" value="2"/>
</dbReference>
<protein>
    <recommendedName>
        <fullName evidence="9">DNA 3'-5' helicase</fullName>
        <ecNumber evidence="9">5.6.2.4</ecNumber>
    </recommendedName>
</protein>
<dbReference type="InterPro" id="IPR014016">
    <property type="entry name" value="UvrD-like_ATP-bd"/>
</dbReference>
<dbReference type="Proteomes" id="UP000799778">
    <property type="component" value="Unassembled WGS sequence"/>
</dbReference>
<evidence type="ECO:0000256" key="1">
    <source>
        <dbReference type="ARBA" id="ARBA00009922"/>
    </source>
</evidence>
<dbReference type="Pfam" id="PF13361">
    <property type="entry name" value="UvrD_C"/>
    <property type="match status" value="1"/>
</dbReference>
<sequence length="1014" mass="112148">MDELLDGLNDAQSSAVTSRASVLQVLAPPGSGKTKTLTARVAYLVAREGFKPCNIIVCTFTLKAAREMKDRIRGMLGHELESKLILGTFHSVARRFLVRYGHEIGIKKDFGIADTTDSKAMIKRIIARNNYSIEPDPARSRISGLKAKGTTAEQFAATSNKAHQHELARIYSEYQETLKASNLLDYDDLLLRCTELLSMHPTCVCNIEAVLIDEYQDTNNVQYQLMALFAQKLRRITIVGDPDQSIYGFRSAEIKNLYRMREDYTDTVVINLEKNYRSAGNILLSAQAVIEQDQSRPSKLLVPTHCIGIQPTLRHLFTKDVEARWIVEEIERSRNLTAGVLNYGDYAILLRTSTLSMSIEKALAKAGIPYKMVGGRRFFDRAEIRIVLDYLRVINQPDHNDALIRVINVPTRKIGDVTIKALLDEAETGKMTLWSLILGYAQGKRRPRTKIATQAQKGIDAFVNLILTSRRKLLPENGEQCNLFDLIAHILKRLSFQAYLKGVHKDNWEERWDNVNELATQASQMASASIDDSDMLPVVEGIEQRQDTAADILSKFLANVALATEVEKPDGEDQQQVTISTIHAAKGLEWPAVFIPGVYDGSIPHSRAEDHDEERRLLYVGMTRAQGLLYLSCPHKQSSSEETTVSKFVSTSRMLKLFSPQGPTFCQQTIRDLGGILARPCPTMDLIEAARTNEEWAEDIRYPLTRMEMDGDGSSGAWSNPHLDDARSKCLDVNVTVQQPYKRRRLDSSGPVRTYSASTTMQSSYSVANTTLTATLPGFTTASAVKSSQDRLAEEAKAFGAVVPASTAAAGKSVFSQVTKAGTDKSGPKPPKVRSFGQGTITNFFSKSSMVRTEPVDPSSQLSTTHPLLSHSQSLSMTTAPSNKIALINSTSSSNVARKPLNVPMIGRPRKLSPEPYQDKRYILLSSSPTKPDDHAPCGPSSSNGDKGSIVEPVNPVQSTMHRGFSAVKPAVTLHDTSTGHPKNSSGSSRRALGMRKAMQPWSVKHRQPPCPRR</sequence>
<dbReference type="InterPro" id="IPR027417">
    <property type="entry name" value="P-loop_NTPase"/>
</dbReference>
<evidence type="ECO:0000256" key="7">
    <source>
        <dbReference type="ARBA" id="ARBA00023235"/>
    </source>
</evidence>
<dbReference type="GO" id="GO:0005524">
    <property type="term" value="F:ATP binding"/>
    <property type="evidence" value="ECO:0007669"/>
    <property type="project" value="UniProtKB-UniRule"/>
</dbReference>
<dbReference type="GeneID" id="54286978"/>
<feature type="domain" description="UvrD-like helicase ATP-binding" evidence="13">
    <location>
        <begin position="6"/>
        <end position="279"/>
    </location>
</feature>
<name>A0A6A5X8W6_9PLEO</name>
<evidence type="ECO:0000256" key="12">
    <source>
        <dbReference type="SAM" id="MobiDB-lite"/>
    </source>
</evidence>
<evidence type="ECO:0000256" key="8">
    <source>
        <dbReference type="ARBA" id="ARBA00034617"/>
    </source>
</evidence>
<organism evidence="15 16">
    <name type="scientific">Aaosphaeria arxii CBS 175.79</name>
    <dbReference type="NCBI Taxonomy" id="1450172"/>
    <lineage>
        <taxon>Eukaryota</taxon>
        <taxon>Fungi</taxon>
        <taxon>Dikarya</taxon>
        <taxon>Ascomycota</taxon>
        <taxon>Pezizomycotina</taxon>
        <taxon>Dothideomycetes</taxon>
        <taxon>Pleosporomycetidae</taxon>
        <taxon>Pleosporales</taxon>
        <taxon>Pleosporales incertae sedis</taxon>
        <taxon>Aaosphaeria</taxon>
    </lineage>
</organism>
<feature type="compositionally biased region" description="Polar residues" evidence="12">
    <location>
        <begin position="975"/>
        <end position="989"/>
    </location>
</feature>
<evidence type="ECO:0000256" key="4">
    <source>
        <dbReference type="ARBA" id="ARBA00022806"/>
    </source>
</evidence>
<feature type="domain" description="UvrD-like helicase C-terminal" evidence="14">
    <location>
        <begin position="280"/>
        <end position="587"/>
    </location>
</feature>
<keyword evidence="6" id="KW-0238">DNA-binding</keyword>
<feature type="region of interest" description="Disordered" evidence="12">
    <location>
        <begin position="850"/>
        <end position="876"/>
    </location>
</feature>
<dbReference type="GO" id="GO:0032991">
    <property type="term" value="C:protein-containing complex"/>
    <property type="evidence" value="ECO:0007669"/>
    <property type="project" value="UniProtKB-ARBA"/>
</dbReference>
<feature type="compositionally biased region" description="Polar residues" evidence="12">
    <location>
        <begin position="858"/>
        <end position="876"/>
    </location>
</feature>
<dbReference type="Pfam" id="PF00580">
    <property type="entry name" value="UvrD-helicase"/>
    <property type="match status" value="1"/>
</dbReference>
<dbReference type="OrthoDB" id="1470711at2759"/>
<dbReference type="FunFam" id="1.10.10.160:FF:000001">
    <property type="entry name" value="ATP-dependent DNA helicase"/>
    <property type="match status" value="1"/>
</dbReference>
<dbReference type="AlphaFoldDB" id="A0A6A5X8W6"/>
<keyword evidence="16" id="KW-1185">Reference proteome</keyword>
<evidence type="ECO:0000256" key="5">
    <source>
        <dbReference type="ARBA" id="ARBA00022840"/>
    </source>
</evidence>
<dbReference type="GO" id="GO:0005634">
    <property type="term" value="C:nucleus"/>
    <property type="evidence" value="ECO:0007669"/>
    <property type="project" value="TreeGrafter"/>
</dbReference>
<reference evidence="15" key="1">
    <citation type="journal article" date="2020" name="Stud. Mycol.">
        <title>101 Dothideomycetes genomes: a test case for predicting lifestyles and emergence of pathogens.</title>
        <authorList>
            <person name="Haridas S."/>
            <person name="Albert R."/>
            <person name="Binder M."/>
            <person name="Bloem J."/>
            <person name="Labutti K."/>
            <person name="Salamov A."/>
            <person name="Andreopoulos B."/>
            <person name="Baker S."/>
            <person name="Barry K."/>
            <person name="Bills G."/>
            <person name="Bluhm B."/>
            <person name="Cannon C."/>
            <person name="Castanera R."/>
            <person name="Culley D."/>
            <person name="Daum C."/>
            <person name="Ezra D."/>
            <person name="Gonzalez J."/>
            <person name="Henrissat B."/>
            <person name="Kuo A."/>
            <person name="Liang C."/>
            <person name="Lipzen A."/>
            <person name="Lutzoni F."/>
            <person name="Magnuson J."/>
            <person name="Mondo S."/>
            <person name="Nolan M."/>
            <person name="Ohm R."/>
            <person name="Pangilinan J."/>
            <person name="Park H.-J."/>
            <person name="Ramirez L."/>
            <person name="Alfaro M."/>
            <person name="Sun H."/>
            <person name="Tritt A."/>
            <person name="Yoshinaga Y."/>
            <person name="Zwiers L.-H."/>
            <person name="Turgeon B."/>
            <person name="Goodwin S."/>
            <person name="Spatafora J."/>
            <person name="Crous P."/>
            <person name="Grigoriev I."/>
        </authorList>
    </citation>
    <scope>NUCLEOTIDE SEQUENCE</scope>
    <source>
        <strain evidence="15">CBS 175.79</strain>
    </source>
</reference>
<comment type="catalytic activity">
    <reaction evidence="10">
        <text>ATP + H2O = ADP + phosphate + H(+)</text>
        <dbReference type="Rhea" id="RHEA:13065"/>
        <dbReference type="ChEBI" id="CHEBI:15377"/>
        <dbReference type="ChEBI" id="CHEBI:15378"/>
        <dbReference type="ChEBI" id="CHEBI:30616"/>
        <dbReference type="ChEBI" id="CHEBI:43474"/>
        <dbReference type="ChEBI" id="CHEBI:456216"/>
        <dbReference type="EC" id="5.6.2.4"/>
    </reaction>
</comment>
<keyword evidence="2 11" id="KW-0547">Nucleotide-binding</keyword>
<keyword evidence="3 11" id="KW-0378">Hydrolase</keyword>
<evidence type="ECO:0000259" key="13">
    <source>
        <dbReference type="PROSITE" id="PS51198"/>
    </source>
</evidence>
<keyword evidence="4 11" id="KW-0347">Helicase</keyword>